<dbReference type="Proteomes" id="UP000316008">
    <property type="component" value="Unassembled WGS sequence"/>
</dbReference>
<evidence type="ECO:0000313" key="3">
    <source>
        <dbReference type="Proteomes" id="UP000316008"/>
    </source>
</evidence>
<dbReference type="AlphaFoldDB" id="A0A556MGV4"/>
<keyword evidence="1" id="KW-0472">Membrane</keyword>
<dbReference type="EMBL" id="VLPL01000012">
    <property type="protein sequence ID" value="TSJ39093.1"/>
    <property type="molecule type" value="Genomic_DNA"/>
</dbReference>
<dbReference type="OrthoDB" id="1466947at2"/>
<feature type="transmembrane region" description="Helical" evidence="1">
    <location>
        <begin position="66"/>
        <end position="87"/>
    </location>
</feature>
<keyword evidence="1" id="KW-0812">Transmembrane</keyword>
<reference evidence="2 3" key="1">
    <citation type="submission" date="2019-07" db="EMBL/GenBank/DDBJ databases">
        <authorList>
            <person name="Huq M.A."/>
        </authorList>
    </citation>
    <scope>NUCLEOTIDE SEQUENCE [LARGE SCALE GENOMIC DNA]</scope>
    <source>
        <strain evidence="2 3">MAH-3</strain>
    </source>
</reference>
<gene>
    <name evidence="2" type="ORF">FO442_18135</name>
</gene>
<evidence type="ECO:0000256" key="1">
    <source>
        <dbReference type="SAM" id="Phobius"/>
    </source>
</evidence>
<comment type="caution">
    <text evidence="2">The sequence shown here is derived from an EMBL/GenBank/DDBJ whole genome shotgun (WGS) entry which is preliminary data.</text>
</comment>
<organism evidence="2 3">
    <name type="scientific">Fluviicola chungangensis</name>
    <dbReference type="NCBI Taxonomy" id="2597671"/>
    <lineage>
        <taxon>Bacteria</taxon>
        <taxon>Pseudomonadati</taxon>
        <taxon>Bacteroidota</taxon>
        <taxon>Flavobacteriia</taxon>
        <taxon>Flavobacteriales</taxon>
        <taxon>Crocinitomicaceae</taxon>
        <taxon>Fluviicola</taxon>
    </lineage>
</organism>
<evidence type="ECO:0000313" key="2">
    <source>
        <dbReference type="EMBL" id="TSJ39093.1"/>
    </source>
</evidence>
<accession>A0A556MGV4</accession>
<keyword evidence="1" id="KW-1133">Transmembrane helix</keyword>
<sequence>MKWIGNRISYLDDQNKTTFIITPEQIGVVKALMGAWCFMWFAIGATITWSYFAFKFSQQEKLILGIFMVFWLYYFVRVGRTFLWIMYGREYIKVDKISLTIKTSIGTYGKAKEYYLENIKKVRVSVPKENSFQAAWENSPWIRGGERIEFEYLGKTIRLGRKLNQQDSKQLFQILTKRIEEKLKKKS</sequence>
<dbReference type="RefSeq" id="WP_144334632.1">
    <property type="nucleotide sequence ID" value="NZ_VLPL01000012.1"/>
</dbReference>
<keyword evidence="3" id="KW-1185">Reference proteome</keyword>
<proteinExistence type="predicted"/>
<protein>
    <submittedName>
        <fullName evidence="2">Uncharacterized protein</fullName>
    </submittedName>
</protein>
<feature type="transmembrane region" description="Helical" evidence="1">
    <location>
        <begin position="33"/>
        <end position="54"/>
    </location>
</feature>
<name>A0A556MGV4_9FLAO</name>